<feature type="region of interest" description="Disordered" evidence="1">
    <location>
        <begin position="352"/>
        <end position="416"/>
    </location>
</feature>
<feature type="compositionally biased region" description="Gly residues" evidence="1">
    <location>
        <begin position="371"/>
        <end position="398"/>
    </location>
</feature>
<feature type="region of interest" description="Disordered" evidence="1">
    <location>
        <begin position="69"/>
        <end position="89"/>
    </location>
</feature>
<evidence type="ECO:0000313" key="2">
    <source>
        <dbReference type="EMBL" id="GBG74504.1"/>
    </source>
</evidence>
<proteinExistence type="predicted"/>
<dbReference type="AlphaFoldDB" id="A0A388KWR8"/>
<dbReference type="Proteomes" id="UP000265515">
    <property type="component" value="Unassembled WGS sequence"/>
</dbReference>
<evidence type="ECO:0000256" key="1">
    <source>
        <dbReference type="SAM" id="MobiDB-lite"/>
    </source>
</evidence>
<sequence>MGVEPQGGTTITPYTPEQEEEAAKILAEQKAKKEKREVVKQAKKLALMQQQAAKRKKLEEELERVKKEERKKMKVVDAEEEEEKKKAEEEVPLIKRSIRERGESSGTKKASWLEKKGSEWVANLSLGEEEEAMLYVPREEQEAAVKELDVEEDPLKRQTIEDEKKLEWKLHLTRERKKRMEAASKVVKELEEVKQLSVQLEAQAEIKGKWNVTRSVRASDKLQTIHSRQWRSARALKGVMDELVAVPDHGVTETQVVNMFYHAMPEPLRGHFFEKSKKSAMTYDILSREVVAFEVHSMPVSTFWHKDLDKGKKWKGRTISGQVKGKDHLILILDEGGMEEVPYDQIEWGLEEEDSSVSQGRTYAAVAAGGRPQGRGRGHGQGVRTSGGPGQGDQGVGGRGDRQAGGRGQGPPAKPL</sequence>
<reference evidence="2 3" key="1">
    <citation type="journal article" date="2018" name="Cell">
        <title>The Chara Genome: Secondary Complexity and Implications for Plant Terrestrialization.</title>
        <authorList>
            <person name="Nishiyama T."/>
            <person name="Sakayama H."/>
            <person name="Vries J.D."/>
            <person name="Buschmann H."/>
            <person name="Saint-Marcoux D."/>
            <person name="Ullrich K.K."/>
            <person name="Haas F.B."/>
            <person name="Vanderstraeten L."/>
            <person name="Becker D."/>
            <person name="Lang D."/>
            <person name="Vosolsobe S."/>
            <person name="Rombauts S."/>
            <person name="Wilhelmsson P.K.I."/>
            <person name="Janitza P."/>
            <person name="Kern R."/>
            <person name="Heyl A."/>
            <person name="Rumpler F."/>
            <person name="Villalobos L.I.A.C."/>
            <person name="Clay J.M."/>
            <person name="Skokan R."/>
            <person name="Toyoda A."/>
            <person name="Suzuki Y."/>
            <person name="Kagoshima H."/>
            <person name="Schijlen E."/>
            <person name="Tajeshwar N."/>
            <person name="Catarino B."/>
            <person name="Hetherington A.J."/>
            <person name="Saltykova A."/>
            <person name="Bonnot C."/>
            <person name="Breuninger H."/>
            <person name="Symeonidi A."/>
            <person name="Radhakrishnan G.V."/>
            <person name="Van Nieuwerburgh F."/>
            <person name="Deforce D."/>
            <person name="Chang C."/>
            <person name="Karol K.G."/>
            <person name="Hedrich R."/>
            <person name="Ulvskov P."/>
            <person name="Glockner G."/>
            <person name="Delwiche C.F."/>
            <person name="Petrasek J."/>
            <person name="Van de Peer Y."/>
            <person name="Friml J."/>
            <person name="Beilby M."/>
            <person name="Dolan L."/>
            <person name="Kohara Y."/>
            <person name="Sugano S."/>
            <person name="Fujiyama A."/>
            <person name="Delaux P.-M."/>
            <person name="Quint M."/>
            <person name="TheiBen G."/>
            <person name="Hagemann M."/>
            <person name="Harholt J."/>
            <person name="Dunand C."/>
            <person name="Zachgo S."/>
            <person name="Langdale J."/>
            <person name="Maumus F."/>
            <person name="Straeten D.V.D."/>
            <person name="Gould S.B."/>
            <person name="Rensing S.A."/>
        </authorList>
    </citation>
    <scope>NUCLEOTIDE SEQUENCE [LARGE SCALE GENOMIC DNA]</scope>
    <source>
        <strain evidence="2 3">S276</strain>
    </source>
</reference>
<protein>
    <submittedName>
        <fullName evidence="2">Uncharacterized protein</fullName>
    </submittedName>
</protein>
<dbReference type="EMBL" id="BFEA01000204">
    <property type="protein sequence ID" value="GBG74504.1"/>
    <property type="molecule type" value="Genomic_DNA"/>
</dbReference>
<gene>
    <name evidence="2" type="ORF">CBR_g18914</name>
</gene>
<comment type="caution">
    <text evidence="2">The sequence shown here is derived from an EMBL/GenBank/DDBJ whole genome shotgun (WGS) entry which is preliminary data.</text>
</comment>
<evidence type="ECO:0000313" key="3">
    <source>
        <dbReference type="Proteomes" id="UP000265515"/>
    </source>
</evidence>
<name>A0A388KWR8_CHABU</name>
<accession>A0A388KWR8</accession>
<keyword evidence="3" id="KW-1185">Reference proteome</keyword>
<dbReference type="Gramene" id="GBG74504">
    <property type="protein sequence ID" value="GBG74504"/>
    <property type="gene ID" value="CBR_g18914"/>
</dbReference>
<organism evidence="2 3">
    <name type="scientific">Chara braunii</name>
    <name type="common">Braun's stonewort</name>
    <dbReference type="NCBI Taxonomy" id="69332"/>
    <lineage>
        <taxon>Eukaryota</taxon>
        <taxon>Viridiplantae</taxon>
        <taxon>Streptophyta</taxon>
        <taxon>Charophyceae</taxon>
        <taxon>Charales</taxon>
        <taxon>Characeae</taxon>
        <taxon>Chara</taxon>
    </lineage>
</organism>